<sequence length="522" mass="57723">MSEKDLETGTAARSPSLSSTSLTDEITHARRFAEQSDLEKVYSRHEDKDVAFEIVPTTDPNVVNWDGPDDPENPLNWPSKRKWTNIVLLALITTLTPLASSMFAPGVPQMMDDFDEKSTDLASFAVSIYIVGYAFGPLIIAPLSELYGRLWVYHINSFLFIAFNIGCARSTSLSMLLVFRLLAGTVGSCPVTVGSGSIADTFRQDQRGWVMSVWTFPILFGPSIGPVMGSYLSAAAGWQWAFWFLAIVGGVMLIIAAFIQRETYPPILLERKVQRLRKETGNDKLRSALQSSKTPRQLFLISIVRPTKMLLFSPIVFGLSLYIAVTYGYMYILITTLTPVFHELYGISLSNVGLVYLGFGVGQFVGLFAFGFFSDSYLKRLAKGGEMKPEYRLPLLWPGAVLIPVGLILYGWSAHYLVHWIVPIIGTTILGLGLITAFMPVGTYLVDAYTAYAASAMAANTVLRSLGGAFLPLAGRRLYATLGIGWGNSLLAFIALAMLPMMWVFVKHGERIRTHPRFQLNL</sequence>
<organism evidence="8 9">
    <name type="scientific">Exophiala bonariae</name>
    <dbReference type="NCBI Taxonomy" id="1690606"/>
    <lineage>
        <taxon>Eukaryota</taxon>
        <taxon>Fungi</taxon>
        <taxon>Dikarya</taxon>
        <taxon>Ascomycota</taxon>
        <taxon>Pezizomycotina</taxon>
        <taxon>Eurotiomycetes</taxon>
        <taxon>Chaetothyriomycetidae</taxon>
        <taxon>Chaetothyriales</taxon>
        <taxon>Herpotrichiellaceae</taxon>
        <taxon>Exophiala</taxon>
    </lineage>
</organism>
<feature type="region of interest" description="Disordered" evidence="5">
    <location>
        <begin position="1"/>
        <end position="26"/>
    </location>
</feature>
<dbReference type="CDD" id="cd17323">
    <property type="entry name" value="MFS_Tpo1_MDR_like"/>
    <property type="match status" value="1"/>
</dbReference>
<reference evidence="8 9" key="1">
    <citation type="submission" date="2023-08" db="EMBL/GenBank/DDBJ databases">
        <title>Black Yeasts Isolated from many extreme environments.</title>
        <authorList>
            <person name="Coleine C."/>
            <person name="Stajich J.E."/>
            <person name="Selbmann L."/>
        </authorList>
    </citation>
    <scope>NUCLEOTIDE SEQUENCE [LARGE SCALE GENOMIC DNA]</scope>
    <source>
        <strain evidence="8 9">CCFEE 5792</strain>
    </source>
</reference>
<evidence type="ECO:0000259" key="7">
    <source>
        <dbReference type="PROSITE" id="PS50850"/>
    </source>
</evidence>
<dbReference type="PROSITE" id="PS50850">
    <property type="entry name" value="MFS"/>
    <property type="match status" value="1"/>
</dbReference>
<feature type="transmembrane region" description="Helical" evidence="6">
    <location>
        <begin position="86"/>
        <end position="104"/>
    </location>
</feature>
<evidence type="ECO:0000313" key="8">
    <source>
        <dbReference type="EMBL" id="KAK5052066.1"/>
    </source>
</evidence>
<evidence type="ECO:0000256" key="4">
    <source>
        <dbReference type="ARBA" id="ARBA00023136"/>
    </source>
</evidence>
<dbReference type="SUPFAM" id="SSF103473">
    <property type="entry name" value="MFS general substrate transporter"/>
    <property type="match status" value="1"/>
</dbReference>
<accession>A0AAV9N9X5</accession>
<evidence type="ECO:0000256" key="2">
    <source>
        <dbReference type="ARBA" id="ARBA00022692"/>
    </source>
</evidence>
<dbReference type="EMBL" id="JAVRRD010000014">
    <property type="protein sequence ID" value="KAK5052066.1"/>
    <property type="molecule type" value="Genomic_DNA"/>
</dbReference>
<feature type="transmembrane region" description="Helical" evidence="6">
    <location>
        <begin position="240"/>
        <end position="259"/>
    </location>
</feature>
<dbReference type="GO" id="GO:0016020">
    <property type="term" value="C:membrane"/>
    <property type="evidence" value="ECO:0007669"/>
    <property type="project" value="UniProtKB-SubCell"/>
</dbReference>
<feature type="transmembrane region" description="Helical" evidence="6">
    <location>
        <begin position="354"/>
        <end position="373"/>
    </location>
</feature>
<dbReference type="Proteomes" id="UP001358417">
    <property type="component" value="Unassembled WGS sequence"/>
</dbReference>
<proteinExistence type="predicted"/>
<feature type="transmembrane region" description="Helical" evidence="6">
    <location>
        <begin position="486"/>
        <end position="506"/>
    </location>
</feature>
<comment type="subcellular location">
    <subcellularLocation>
        <location evidence="1">Membrane</location>
        <topology evidence="1">Multi-pass membrane protein</topology>
    </subcellularLocation>
</comment>
<dbReference type="Gene3D" id="1.20.1250.20">
    <property type="entry name" value="MFS general substrate transporter like domains"/>
    <property type="match status" value="1"/>
</dbReference>
<keyword evidence="2 6" id="KW-0812">Transmembrane</keyword>
<dbReference type="PANTHER" id="PTHR23502:SF153">
    <property type="entry name" value="MULTIDRUG TRANSPORTER, PUTATIVE (AFU_ORTHOLOGUE AFUA_7G00230)-RELATED"/>
    <property type="match status" value="1"/>
</dbReference>
<feature type="transmembrane region" description="Helical" evidence="6">
    <location>
        <begin position="177"/>
        <end position="199"/>
    </location>
</feature>
<dbReference type="RefSeq" id="XP_064706080.1">
    <property type="nucleotide sequence ID" value="XM_064846470.1"/>
</dbReference>
<keyword evidence="9" id="KW-1185">Reference proteome</keyword>
<evidence type="ECO:0000256" key="5">
    <source>
        <dbReference type="SAM" id="MobiDB-lite"/>
    </source>
</evidence>
<dbReference type="InterPro" id="IPR020846">
    <property type="entry name" value="MFS_dom"/>
</dbReference>
<dbReference type="AlphaFoldDB" id="A0AAV9N9X5"/>
<feature type="transmembrane region" description="Helical" evidence="6">
    <location>
        <begin position="150"/>
        <end position="171"/>
    </location>
</feature>
<feature type="compositionally biased region" description="Polar residues" evidence="5">
    <location>
        <begin position="11"/>
        <end position="24"/>
    </location>
</feature>
<comment type="caution">
    <text evidence="8">The sequence shown here is derived from an EMBL/GenBank/DDBJ whole genome shotgun (WGS) entry which is preliminary data.</text>
</comment>
<gene>
    <name evidence="8" type="ORF">LTR84_002870</name>
</gene>
<dbReference type="PANTHER" id="PTHR23502">
    <property type="entry name" value="MAJOR FACILITATOR SUPERFAMILY"/>
    <property type="match status" value="1"/>
</dbReference>
<feature type="transmembrane region" description="Helical" evidence="6">
    <location>
        <begin position="418"/>
        <end position="439"/>
    </location>
</feature>
<evidence type="ECO:0000256" key="3">
    <source>
        <dbReference type="ARBA" id="ARBA00022989"/>
    </source>
</evidence>
<dbReference type="Pfam" id="PF07690">
    <property type="entry name" value="MFS_1"/>
    <property type="match status" value="1"/>
</dbReference>
<keyword evidence="3 6" id="KW-1133">Transmembrane helix</keyword>
<dbReference type="InterPro" id="IPR036259">
    <property type="entry name" value="MFS_trans_sf"/>
</dbReference>
<protein>
    <recommendedName>
        <fullName evidence="7">Major facilitator superfamily (MFS) profile domain-containing protein</fullName>
    </recommendedName>
</protein>
<evidence type="ECO:0000313" key="9">
    <source>
        <dbReference type="Proteomes" id="UP001358417"/>
    </source>
</evidence>
<dbReference type="FunFam" id="1.20.1250.20:FF:000011">
    <property type="entry name" value="MFS multidrug transporter, putative"/>
    <property type="match status" value="1"/>
</dbReference>
<evidence type="ECO:0000256" key="6">
    <source>
        <dbReference type="SAM" id="Phobius"/>
    </source>
</evidence>
<dbReference type="GeneID" id="89971069"/>
<feature type="transmembrane region" description="Helical" evidence="6">
    <location>
        <begin position="211"/>
        <end position="234"/>
    </location>
</feature>
<feature type="domain" description="Major facilitator superfamily (MFS) profile" evidence="7">
    <location>
        <begin position="85"/>
        <end position="512"/>
    </location>
</feature>
<evidence type="ECO:0000256" key="1">
    <source>
        <dbReference type="ARBA" id="ARBA00004141"/>
    </source>
</evidence>
<feature type="transmembrane region" description="Helical" evidence="6">
    <location>
        <begin position="124"/>
        <end position="143"/>
    </location>
</feature>
<dbReference type="GO" id="GO:0022857">
    <property type="term" value="F:transmembrane transporter activity"/>
    <property type="evidence" value="ECO:0007669"/>
    <property type="project" value="InterPro"/>
</dbReference>
<name>A0AAV9N9X5_9EURO</name>
<feature type="transmembrane region" description="Helical" evidence="6">
    <location>
        <begin position="393"/>
        <end position="412"/>
    </location>
</feature>
<dbReference type="InterPro" id="IPR011701">
    <property type="entry name" value="MFS"/>
</dbReference>
<keyword evidence="4 6" id="KW-0472">Membrane</keyword>
<feature type="transmembrane region" description="Helical" evidence="6">
    <location>
        <begin position="451"/>
        <end position="474"/>
    </location>
</feature>
<feature type="transmembrane region" description="Helical" evidence="6">
    <location>
        <begin position="310"/>
        <end position="334"/>
    </location>
</feature>